<evidence type="ECO:0000256" key="2">
    <source>
        <dbReference type="HAMAP-Rule" id="MF_01139"/>
    </source>
</evidence>
<dbReference type="PANTHER" id="PTHR10291:SF0">
    <property type="entry name" value="DEHYDRODOLICHYL DIPHOSPHATE SYNTHASE 2"/>
    <property type="match status" value="1"/>
</dbReference>
<dbReference type="PANTHER" id="PTHR10291">
    <property type="entry name" value="DEHYDRODOLICHYL DIPHOSPHATE SYNTHASE FAMILY MEMBER"/>
    <property type="match status" value="1"/>
</dbReference>
<dbReference type="CDD" id="cd00475">
    <property type="entry name" value="Cis_IPPS"/>
    <property type="match status" value="1"/>
</dbReference>
<dbReference type="EC" id="2.5.1.31" evidence="2"/>
<feature type="binding site" evidence="2">
    <location>
        <position position="18"/>
    </location>
    <ligand>
        <name>Mg(2+)</name>
        <dbReference type="ChEBI" id="CHEBI:18420"/>
    </ligand>
</feature>
<gene>
    <name evidence="2 4" type="primary">uppS</name>
    <name evidence="4" type="ORF">M5S25_06730</name>
</gene>
<feature type="active site" description="Proton acceptor" evidence="2">
    <location>
        <position position="66"/>
    </location>
</feature>
<comment type="cofactor">
    <cofactor evidence="2">
        <name>Mg(2+)</name>
        <dbReference type="ChEBI" id="CHEBI:18420"/>
    </cofactor>
    <text evidence="2">Binds 2 magnesium ions per subunit.</text>
</comment>
<keyword evidence="2" id="KW-0479">Metal-binding</keyword>
<keyword evidence="2" id="KW-0460">Magnesium</keyword>
<protein>
    <recommendedName>
        <fullName evidence="2">Ditrans,polycis-undecaprenyl-diphosphate synthase ((2E,6E)-farnesyl-diphosphate specific)</fullName>
        <ecNumber evidence="2">2.5.1.31</ecNumber>
    </recommendedName>
    <alternativeName>
        <fullName evidence="2">Ditrans,polycis-undecaprenylcistransferase</fullName>
    </alternativeName>
    <alternativeName>
        <fullName evidence="2">Undecaprenyl diphosphate synthase</fullName>
        <shortName evidence="2">UDS</shortName>
    </alternativeName>
    <alternativeName>
        <fullName evidence="2">Undecaprenyl pyrophosphate synthase</fullName>
        <shortName evidence="2">UPP synthase</shortName>
    </alternativeName>
</protein>
<evidence type="ECO:0000313" key="5">
    <source>
        <dbReference type="Proteomes" id="UP001352533"/>
    </source>
</evidence>
<feature type="binding site" evidence="2">
    <location>
        <position position="186"/>
    </location>
    <ligand>
        <name>substrate</name>
    </ligand>
</feature>
<feature type="binding site" evidence="2">
    <location>
        <position position="35"/>
    </location>
    <ligand>
        <name>substrate</name>
    </ligand>
</feature>
<feature type="binding site" evidence="2">
    <location>
        <position position="23"/>
    </location>
    <ligand>
        <name>substrate</name>
    </ligand>
</feature>
<feature type="binding site" evidence="2">
    <location>
        <position position="67"/>
    </location>
    <ligand>
        <name>substrate</name>
    </ligand>
</feature>
<dbReference type="PROSITE" id="PS01066">
    <property type="entry name" value="UPP_SYNTHASE"/>
    <property type="match status" value="1"/>
</dbReference>
<proteinExistence type="inferred from homology"/>
<feature type="binding site" evidence="2">
    <location>
        <begin position="192"/>
        <end position="194"/>
    </location>
    <ligand>
        <name>substrate</name>
    </ligand>
</feature>
<feature type="coiled-coil region" evidence="3">
    <location>
        <begin position="105"/>
        <end position="132"/>
    </location>
</feature>
<dbReference type="HAMAP" id="MF_01139">
    <property type="entry name" value="ISPT"/>
    <property type="match status" value="1"/>
</dbReference>
<keyword evidence="2" id="KW-0573">Peptidoglycan synthesis</keyword>
<dbReference type="NCBIfam" id="NF011405">
    <property type="entry name" value="PRK14830.1"/>
    <property type="match status" value="1"/>
</dbReference>
<comment type="caution">
    <text evidence="4">The sequence shown here is derived from an EMBL/GenBank/DDBJ whole genome shotgun (WGS) entry which is preliminary data.</text>
</comment>
<dbReference type="InterPro" id="IPR036424">
    <property type="entry name" value="UPP_synth-like_sf"/>
</dbReference>
<keyword evidence="2" id="KW-0961">Cell wall biogenesis/degradation</keyword>
<dbReference type="SUPFAM" id="SSF64005">
    <property type="entry name" value="Undecaprenyl diphosphate synthase"/>
    <property type="match status" value="1"/>
</dbReference>
<reference evidence="4 5" key="1">
    <citation type="journal article" date="2022" name="Front. Microbiol.">
        <title>Commensal bacteria contribute to the growth of multidrug-resistant Avibacterium paragallinarum in chickens.</title>
        <authorList>
            <person name="Zhu J."/>
            <person name="Chen Y."/>
            <person name="Wu Y."/>
            <person name="Wang Y."/>
            <person name="Zhu K."/>
        </authorList>
    </citation>
    <scope>NUCLEOTIDE SEQUENCE [LARGE SCALE GENOMIC DNA]</scope>
    <source>
        <strain evidence="4 5">AV12</strain>
    </source>
</reference>
<comment type="subunit">
    <text evidence="2">Homodimer.</text>
</comment>
<dbReference type="Proteomes" id="UP001352533">
    <property type="component" value="Unassembled WGS sequence"/>
</dbReference>
<name>A0ABU7QQP7_AVIPA</name>
<feature type="binding site" evidence="2">
    <location>
        <position position="205"/>
    </location>
    <ligand>
        <name>Mg(2+)</name>
        <dbReference type="ChEBI" id="CHEBI:18420"/>
    </ligand>
</feature>
<feature type="binding site" evidence="2">
    <location>
        <position position="31"/>
    </location>
    <ligand>
        <name>substrate</name>
    </ligand>
</feature>
<dbReference type="Gene3D" id="3.40.1180.10">
    <property type="entry name" value="Decaprenyl diphosphate synthase-like"/>
    <property type="match status" value="1"/>
</dbReference>
<feature type="binding site" evidence="2">
    <location>
        <begin position="63"/>
        <end position="65"/>
    </location>
    <ligand>
        <name>substrate</name>
    </ligand>
</feature>
<feature type="active site" evidence="2">
    <location>
        <position position="18"/>
    </location>
</feature>
<dbReference type="NCBIfam" id="TIGR00055">
    <property type="entry name" value="uppS"/>
    <property type="match status" value="1"/>
</dbReference>
<keyword evidence="1 2" id="KW-0808">Transferase</keyword>
<organism evidence="4 5">
    <name type="scientific">Avibacterium paragallinarum</name>
    <name type="common">Haemophilus gallinarum</name>
    <dbReference type="NCBI Taxonomy" id="728"/>
    <lineage>
        <taxon>Bacteria</taxon>
        <taxon>Pseudomonadati</taxon>
        <taxon>Pseudomonadota</taxon>
        <taxon>Gammaproteobacteria</taxon>
        <taxon>Pasteurellales</taxon>
        <taxon>Pasteurellaceae</taxon>
        <taxon>Avibacterium</taxon>
    </lineage>
</organism>
<sequence>MTEIDFNNIPQHVAIIMDGNGRWAKQQGKMRIFGHKNGVAAVRQAVSYARKIGVKVLTLYAFSSENWTRPETEVSALMTLFMQALDLEVKKLHKNNIRLNIIGDKSRFSEKLQQKIEKAEKLTENNTALTLNIAANYGGDWDIVQAAKQLASLVKAEKLAVDEITTERFQQHLVTQDQPMVDLLIRTSGEQRVSNFLLWQIAYAEFYFSDVLWPDFNEQEFNQAILAYQQRDRRFGGAEQED</sequence>
<feature type="binding site" evidence="2">
    <location>
        <position position="69"/>
    </location>
    <ligand>
        <name>substrate</name>
    </ligand>
</feature>
<accession>A0ABU7QQP7</accession>
<dbReference type="GO" id="GO:0016740">
    <property type="term" value="F:transferase activity"/>
    <property type="evidence" value="ECO:0007669"/>
    <property type="project" value="UniProtKB-KW"/>
</dbReference>
<dbReference type="InterPro" id="IPR001441">
    <property type="entry name" value="UPP_synth-like"/>
</dbReference>
<feature type="binding site" evidence="2">
    <location>
        <begin position="19"/>
        <end position="22"/>
    </location>
    <ligand>
        <name>substrate</name>
    </ligand>
</feature>
<dbReference type="EMBL" id="JAMDKS010000012">
    <property type="protein sequence ID" value="MEE6112889.1"/>
    <property type="molecule type" value="Genomic_DNA"/>
</dbReference>
<comment type="catalytic activity">
    <reaction evidence="2">
        <text>8 isopentenyl diphosphate + (2E,6E)-farnesyl diphosphate = di-trans,octa-cis-undecaprenyl diphosphate + 8 diphosphate</text>
        <dbReference type="Rhea" id="RHEA:27551"/>
        <dbReference type="ChEBI" id="CHEBI:33019"/>
        <dbReference type="ChEBI" id="CHEBI:58405"/>
        <dbReference type="ChEBI" id="CHEBI:128769"/>
        <dbReference type="ChEBI" id="CHEBI:175763"/>
        <dbReference type="EC" id="2.5.1.31"/>
    </reaction>
</comment>
<dbReference type="RefSeq" id="WP_194751319.1">
    <property type="nucleotide sequence ID" value="NZ_JACEWB010000012.1"/>
</dbReference>
<keyword evidence="2" id="KW-0133">Cell shape</keyword>
<dbReference type="InterPro" id="IPR018520">
    <property type="entry name" value="UPP_synth-like_CS"/>
</dbReference>
<dbReference type="Pfam" id="PF01255">
    <property type="entry name" value="Prenyltransf"/>
    <property type="match status" value="1"/>
</dbReference>
<keyword evidence="5" id="KW-1185">Reference proteome</keyword>
<keyword evidence="3" id="KW-0175">Coiled coil</keyword>
<comment type="function">
    <text evidence="2">Catalyzes the sequential condensation of isopentenyl diphosphate (IPP) with (2E,6E)-farnesyl diphosphate (E,E-FPP) to yield (2Z,6Z,10Z,14Z,18Z,22Z,26Z,30Z,34E,38E)-undecaprenyl diphosphate (di-trans,octa-cis-UPP). UPP is the precursor of glycosyl carrier lipid in the biosynthesis of bacterial cell wall polysaccharide components such as peptidoglycan and lipopolysaccharide.</text>
</comment>
<evidence type="ECO:0000256" key="3">
    <source>
        <dbReference type="SAM" id="Coils"/>
    </source>
</evidence>
<comment type="similarity">
    <text evidence="2">Belongs to the UPP synthase family.</text>
</comment>
<evidence type="ECO:0000256" key="1">
    <source>
        <dbReference type="ARBA" id="ARBA00022679"/>
    </source>
</evidence>
<evidence type="ECO:0000313" key="4">
    <source>
        <dbReference type="EMBL" id="MEE6112889.1"/>
    </source>
</evidence>